<evidence type="ECO:0000313" key="1">
    <source>
        <dbReference type="EMBL" id="ARF11176.1"/>
    </source>
</evidence>
<organism evidence="1">
    <name type="scientific">Klosneuvirus KNV1</name>
    <dbReference type="NCBI Taxonomy" id="1977640"/>
    <lineage>
        <taxon>Viruses</taxon>
        <taxon>Varidnaviria</taxon>
        <taxon>Bamfordvirae</taxon>
        <taxon>Nucleocytoviricota</taxon>
        <taxon>Megaviricetes</taxon>
        <taxon>Imitervirales</taxon>
        <taxon>Mimiviridae</taxon>
        <taxon>Klosneuvirinae</taxon>
        <taxon>Klosneuvirus</taxon>
    </lineage>
</organism>
<accession>A0A1V0SHG6</accession>
<protein>
    <submittedName>
        <fullName evidence="1">HNH endonuclease</fullName>
    </submittedName>
</protein>
<dbReference type="EMBL" id="KY684108">
    <property type="protein sequence ID" value="ARF11176.1"/>
    <property type="molecule type" value="Genomic_DNA"/>
</dbReference>
<dbReference type="Gene3D" id="3.90.75.20">
    <property type="match status" value="1"/>
</dbReference>
<dbReference type="SUPFAM" id="SSF54060">
    <property type="entry name" value="His-Me finger endonucleases"/>
    <property type="match status" value="1"/>
</dbReference>
<proteinExistence type="predicted"/>
<dbReference type="GO" id="GO:0004519">
    <property type="term" value="F:endonuclease activity"/>
    <property type="evidence" value="ECO:0007669"/>
    <property type="project" value="UniProtKB-KW"/>
</dbReference>
<sequence length="400" mass="48323">MSELDFIEKCEDELNELDDFIVHMNNMFEKIRLEQYHIIKLYYAKQHLEQNEKIQNEHEIINYNDKHYVVIKLKHLNKTKLTVIDFDDFDKIKYIKWCYMSNGYIFTRVYINWKLEFPIYLHNLIMNQIKFTSDKTGKSVDHINRIPLDNRKENLRLINQTDQNFNQNRKARTVRLPDNCNIKSIEIPRSVSYSKARGIGGEYFEVWLPNFNNQDLRWSSSRDKTLSLKFKLEQTKKYLRYLQNKYPEEINKRHIETEYNDNEIKVIESYNAIIKLSKFYDQTMEIKYNQINYLKEDLTNLTETEIKLLNNLNFDITNNNRKIKSKLPENCGITSDMIPKYCYYAPNKINKKNHVINEHFVIDKHPKLEKRGWTTNCTTNYTINQKFEQLLNKLKEIESS</sequence>
<gene>
    <name evidence="1" type="ORF">Klosneuvirus_1_33</name>
</gene>
<name>A0A1V0SHG6_9VIRU</name>
<dbReference type="InterPro" id="IPR044925">
    <property type="entry name" value="His-Me_finger_sf"/>
</dbReference>
<keyword evidence="1" id="KW-0255">Endonuclease</keyword>
<keyword evidence="1" id="KW-0378">Hydrolase</keyword>
<reference evidence="1" key="1">
    <citation type="journal article" date="2017" name="Science">
        <title>Giant viruses with an expanded complement of translation system components.</title>
        <authorList>
            <person name="Schulz F."/>
            <person name="Yutin N."/>
            <person name="Ivanova N.N."/>
            <person name="Ortega D.R."/>
            <person name="Lee T.K."/>
            <person name="Vierheilig J."/>
            <person name="Daims H."/>
            <person name="Horn M."/>
            <person name="Wagner M."/>
            <person name="Jensen G.J."/>
            <person name="Kyrpides N.C."/>
            <person name="Koonin E.V."/>
            <person name="Woyke T."/>
        </authorList>
    </citation>
    <scope>NUCLEOTIDE SEQUENCE</scope>
    <source>
        <strain evidence="1">KNV1</strain>
    </source>
</reference>
<keyword evidence="1" id="KW-0540">Nuclease</keyword>